<protein>
    <submittedName>
        <fullName evidence="1">Uncharacterized protein</fullName>
    </submittedName>
</protein>
<dbReference type="Proteomes" id="UP000182063">
    <property type="component" value="Chromosome"/>
</dbReference>
<dbReference type="KEGG" id="sphj:BSL82_03350"/>
<dbReference type="RefSeq" id="WP_072596026.1">
    <property type="nucleotide sequence ID" value="NZ_CP018221.1"/>
</dbReference>
<proteinExistence type="predicted"/>
<keyword evidence="2" id="KW-1185">Reference proteome</keyword>
<accession>A0A1L3ZS52</accession>
<reference evidence="2" key="1">
    <citation type="submission" date="2016-11" db="EMBL/GenBank/DDBJ databases">
        <title>Complete Genome Sequence of alachlor-degrading Sphingomonas sp. strain JJ-A5.</title>
        <authorList>
            <person name="Lee H."/>
            <person name="Ka J.-O."/>
        </authorList>
    </citation>
    <scope>NUCLEOTIDE SEQUENCE [LARGE SCALE GENOMIC DNA]</scope>
    <source>
        <strain evidence="2">JJ-A5</strain>
    </source>
</reference>
<name>A0A1L3ZS52_9SPHN</name>
<dbReference type="Pfam" id="PF24175">
    <property type="entry name" value="SU10_adaptor"/>
    <property type="match status" value="1"/>
</dbReference>
<gene>
    <name evidence="1" type="ORF">BSL82_03350</name>
</gene>
<dbReference type="STRING" id="1921510.BSL82_03350"/>
<evidence type="ECO:0000313" key="2">
    <source>
        <dbReference type="Proteomes" id="UP000182063"/>
    </source>
</evidence>
<dbReference type="AlphaFoldDB" id="A0A1L3ZS52"/>
<dbReference type="InterPro" id="IPR056209">
    <property type="entry name" value="SU10_adaptor"/>
</dbReference>
<dbReference type="EMBL" id="CP018221">
    <property type="protein sequence ID" value="API58453.1"/>
    <property type="molecule type" value="Genomic_DNA"/>
</dbReference>
<dbReference type="OrthoDB" id="7561430at2"/>
<organism evidence="1 2">
    <name type="scientific">Tardibacter chloracetimidivorans</name>
    <dbReference type="NCBI Taxonomy" id="1921510"/>
    <lineage>
        <taxon>Bacteria</taxon>
        <taxon>Pseudomonadati</taxon>
        <taxon>Pseudomonadota</taxon>
        <taxon>Alphaproteobacteria</taxon>
        <taxon>Sphingomonadales</taxon>
        <taxon>Sphingomonadaceae</taxon>
        <taxon>Tardibacter</taxon>
    </lineage>
</organism>
<sequence>MNYGELKSYLQSLINRTDITDTLAGQFIKQSIDRLQRVSRPQFMERTQQYTADGTNTLVLPSDYVELANLYTSQGELEQIDMREFVNTTEYVGTPRYFVRVGANIKLKPTPEEGTEITLHYYGTEPDLLNSTDENGWSVSAVDAVVYGAAELAGDFYEDDRTQRFAQKYATALAELQEQIINDSFSGPLSIRPAYSFQDDWDY</sequence>
<evidence type="ECO:0000313" key="1">
    <source>
        <dbReference type="EMBL" id="API58453.1"/>
    </source>
</evidence>